<dbReference type="InterPro" id="IPR013651">
    <property type="entry name" value="ATP-grasp_RimK-type"/>
</dbReference>
<dbReference type="PROSITE" id="PS50975">
    <property type="entry name" value="ATP_GRASP"/>
    <property type="match status" value="1"/>
</dbReference>
<sequence>MASPDLWVVCCRNTSYNTTLDSLKPNLDRRQAAGSLSYRIVDVQDLVFSVQNNKFYLYVNGELEKHLPKVAFAHLPTTPNFSTHIINAIRQLEVMGVRCINSSESMLVCRNKFRQLQLLAPLGFKMPDSATYGTDTATGLTQLVQAPLAIDFPAILKSADANGGKRVMLLPSGDVAEDIRGSLLDDSVYLLQEYIKASHGVHFRALCVGGKVEAAYKIQNTVNTRVQSNCVEGGTFSTIEGEEEMKSMALTITKTIGLDISGIDFLIDKNGEIIFLEANACPMLCVDDATVDAVIDFFLTCSTK</sequence>
<keyword evidence="3" id="KW-1185">Reference proteome</keyword>
<name>A0ABM0JGA0_APLCA</name>
<dbReference type="PANTHER" id="PTHR21621">
    <property type="entry name" value="RIBOSOMAL PROTEIN S6 MODIFICATION PROTEIN"/>
    <property type="match status" value="1"/>
</dbReference>
<dbReference type="Gene3D" id="3.30.470.20">
    <property type="entry name" value="ATP-grasp fold, B domain"/>
    <property type="match status" value="1"/>
</dbReference>
<accession>A0ABM0JGA0</accession>
<dbReference type="SUPFAM" id="SSF56059">
    <property type="entry name" value="Glutathione synthetase ATP-binding domain-like"/>
    <property type="match status" value="1"/>
</dbReference>
<feature type="domain" description="ATP-grasp" evidence="2">
    <location>
        <begin position="116"/>
        <end position="304"/>
    </location>
</feature>
<evidence type="ECO:0000259" key="2">
    <source>
        <dbReference type="PROSITE" id="PS50975"/>
    </source>
</evidence>
<proteinExistence type="predicted"/>
<dbReference type="Proteomes" id="UP000694888">
    <property type="component" value="Unplaced"/>
</dbReference>
<dbReference type="PANTHER" id="PTHR21621:SF0">
    <property type="entry name" value="BETA-CITRYLGLUTAMATE SYNTHASE B-RELATED"/>
    <property type="match status" value="1"/>
</dbReference>
<protein>
    <submittedName>
        <fullName evidence="4">Beta-citrylglutamate synthase B</fullName>
    </submittedName>
</protein>
<dbReference type="InterPro" id="IPR011761">
    <property type="entry name" value="ATP-grasp"/>
</dbReference>
<evidence type="ECO:0000256" key="1">
    <source>
        <dbReference type="PROSITE-ProRule" id="PRU00409"/>
    </source>
</evidence>
<evidence type="ECO:0000313" key="3">
    <source>
        <dbReference type="Proteomes" id="UP000694888"/>
    </source>
</evidence>
<dbReference type="GeneID" id="101853531"/>
<dbReference type="Gene3D" id="3.40.50.20">
    <property type="match status" value="1"/>
</dbReference>
<evidence type="ECO:0000313" key="4">
    <source>
        <dbReference type="RefSeq" id="XP_005093030.2"/>
    </source>
</evidence>
<keyword evidence="1" id="KW-0067">ATP-binding</keyword>
<dbReference type="RefSeq" id="XP_005093030.2">
    <property type="nucleotide sequence ID" value="XM_005092973.2"/>
</dbReference>
<keyword evidence="1" id="KW-0547">Nucleotide-binding</keyword>
<gene>
    <name evidence="4" type="primary">LOC101853531</name>
</gene>
<organism evidence="3 4">
    <name type="scientific">Aplysia californica</name>
    <name type="common">California sea hare</name>
    <dbReference type="NCBI Taxonomy" id="6500"/>
    <lineage>
        <taxon>Eukaryota</taxon>
        <taxon>Metazoa</taxon>
        <taxon>Spiralia</taxon>
        <taxon>Lophotrochozoa</taxon>
        <taxon>Mollusca</taxon>
        <taxon>Gastropoda</taxon>
        <taxon>Heterobranchia</taxon>
        <taxon>Euthyneura</taxon>
        <taxon>Tectipleura</taxon>
        <taxon>Aplysiida</taxon>
        <taxon>Aplysioidea</taxon>
        <taxon>Aplysiidae</taxon>
        <taxon>Aplysia</taxon>
    </lineage>
</organism>
<reference evidence="4" key="1">
    <citation type="submission" date="2025-08" db="UniProtKB">
        <authorList>
            <consortium name="RefSeq"/>
        </authorList>
    </citation>
    <scope>IDENTIFICATION</scope>
</reference>
<dbReference type="Pfam" id="PF08443">
    <property type="entry name" value="RimK"/>
    <property type="match status" value="1"/>
</dbReference>